<evidence type="ECO:0000259" key="6">
    <source>
        <dbReference type="PROSITE" id="PS51485"/>
    </source>
</evidence>
<dbReference type="Pfam" id="PF02298">
    <property type="entry name" value="Cu_bind_like"/>
    <property type="match status" value="1"/>
</dbReference>
<dbReference type="Gene3D" id="2.60.40.420">
    <property type="entry name" value="Cupredoxins - blue copper proteins"/>
    <property type="match status" value="1"/>
</dbReference>
<feature type="domain" description="Phytocyanin" evidence="6">
    <location>
        <begin position="22"/>
        <end position="122"/>
    </location>
</feature>
<dbReference type="GO" id="GO:0005886">
    <property type="term" value="C:plasma membrane"/>
    <property type="evidence" value="ECO:0007669"/>
    <property type="project" value="TreeGrafter"/>
</dbReference>
<dbReference type="PROSITE" id="PS51485">
    <property type="entry name" value="PHYTOCYANIN"/>
    <property type="match status" value="1"/>
</dbReference>
<dbReference type="InterPro" id="IPR008972">
    <property type="entry name" value="Cupredoxin"/>
</dbReference>
<dbReference type="GO" id="GO:0046872">
    <property type="term" value="F:metal ion binding"/>
    <property type="evidence" value="ECO:0007669"/>
    <property type="project" value="UniProtKB-KW"/>
</dbReference>
<keyword evidence="8" id="KW-1185">Reference proteome</keyword>
<dbReference type="SUPFAM" id="SSF49503">
    <property type="entry name" value="Cupredoxins"/>
    <property type="match status" value="1"/>
</dbReference>
<keyword evidence="3" id="KW-0325">Glycoprotein</keyword>
<feature type="chain" id="PRO_5043966325" description="Phytocyanin domain-containing protein" evidence="5">
    <location>
        <begin position="22"/>
        <end position="170"/>
    </location>
</feature>
<dbReference type="EMBL" id="BQKI01000007">
    <property type="protein sequence ID" value="GJM99633.1"/>
    <property type="molecule type" value="Genomic_DNA"/>
</dbReference>
<evidence type="ECO:0000313" key="7">
    <source>
        <dbReference type="EMBL" id="GJM99633.1"/>
    </source>
</evidence>
<name>A0AAV5CMM6_ELECO</name>
<dbReference type="PANTHER" id="PTHR33021:SF545">
    <property type="entry name" value="OS09G0572700 PROTEIN"/>
    <property type="match status" value="1"/>
</dbReference>
<dbReference type="AlphaFoldDB" id="A0AAV5CMM6"/>
<keyword evidence="1" id="KW-0479">Metal-binding</keyword>
<dbReference type="PANTHER" id="PTHR33021">
    <property type="entry name" value="BLUE COPPER PROTEIN"/>
    <property type="match status" value="1"/>
</dbReference>
<accession>A0AAV5CMM6</accession>
<comment type="caution">
    <text evidence="7">The sequence shown here is derived from an EMBL/GenBank/DDBJ whole genome shotgun (WGS) entry which is preliminary data.</text>
</comment>
<feature type="signal peptide" evidence="5">
    <location>
        <begin position="1"/>
        <end position="21"/>
    </location>
</feature>
<dbReference type="InterPro" id="IPR039391">
    <property type="entry name" value="Phytocyanin-like"/>
</dbReference>
<gene>
    <name evidence="7" type="primary">ga16754</name>
    <name evidence="7" type="ORF">PR202_ga16754</name>
</gene>
<reference evidence="7" key="2">
    <citation type="submission" date="2021-12" db="EMBL/GenBank/DDBJ databases">
        <title>Resequencing data analysis of finger millet.</title>
        <authorList>
            <person name="Hatakeyama M."/>
            <person name="Aluri S."/>
            <person name="Balachadran M.T."/>
            <person name="Sivarajan S.R."/>
            <person name="Poveda L."/>
            <person name="Shimizu-Inatsugi R."/>
            <person name="Schlapbach R."/>
            <person name="Sreeman S.M."/>
            <person name="Shimizu K.K."/>
        </authorList>
    </citation>
    <scope>NUCLEOTIDE SEQUENCE</scope>
</reference>
<evidence type="ECO:0000313" key="8">
    <source>
        <dbReference type="Proteomes" id="UP001054889"/>
    </source>
</evidence>
<evidence type="ECO:0000256" key="4">
    <source>
        <dbReference type="SAM" id="MobiDB-lite"/>
    </source>
</evidence>
<dbReference type="Proteomes" id="UP001054889">
    <property type="component" value="Unassembled WGS sequence"/>
</dbReference>
<evidence type="ECO:0000256" key="1">
    <source>
        <dbReference type="ARBA" id="ARBA00022723"/>
    </source>
</evidence>
<keyword evidence="2" id="KW-0186">Copper</keyword>
<evidence type="ECO:0000256" key="3">
    <source>
        <dbReference type="ARBA" id="ARBA00023180"/>
    </source>
</evidence>
<proteinExistence type="predicted"/>
<organism evidence="7 8">
    <name type="scientific">Eleusine coracana subsp. coracana</name>
    <dbReference type="NCBI Taxonomy" id="191504"/>
    <lineage>
        <taxon>Eukaryota</taxon>
        <taxon>Viridiplantae</taxon>
        <taxon>Streptophyta</taxon>
        <taxon>Embryophyta</taxon>
        <taxon>Tracheophyta</taxon>
        <taxon>Spermatophyta</taxon>
        <taxon>Magnoliopsida</taxon>
        <taxon>Liliopsida</taxon>
        <taxon>Poales</taxon>
        <taxon>Poaceae</taxon>
        <taxon>PACMAD clade</taxon>
        <taxon>Chloridoideae</taxon>
        <taxon>Cynodonteae</taxon>
        <taxon>Eleusininae</taxon>
        <taxon>Eleusine</taxon>
    </lineage>
</organism>
<evidence type="ECO:0000256" key="5">
    <source>
        <dbReference type="SAM" id="SignalP"/>
    </source>
</evidence>
<feature type="region of interest" description="Disordered" evidence="4">
    <location>
        <begin position="128"/>
        <end position="147"/>
    </location>
</feature>
<dbReference type="GO" id="GO:0009055">
    <property type="term" value="F:electron transfer activity"/>
    <property type="evidence" value="ECO:0007669"/>
    <property type="project" value="InterPro"/>
</dbReference>
<dbReference type="CDD" id="cd04216">
    <property type="entry name" value="Phytocyanin"/>
    <property type="match status" value="1"/>
</dbReference>
<keyword evidence="5" id="KW-0732">Signal</keyword>
<protein>
    <recommendedName>
        <fullName evidence="6">Phytocyanin domain-containing protein</fullName>
    </recommendedName>
</protein>
<dbReference type="FunFam" id="2.60.40.420:FF:000003">
    <property type="entry name" value="Blue copper"/>
    <property type="match status" value="1"/>
</dbReference>
<evidence type="ECO:0000256" key="2">
    <source>
        <dbReference type="ARBA" id="ARBA00023008"/>
    </source>
</evidence>
<sequence length="170" mass="17279">MARALAVVAVMAMAVFGMASAATYNVGEPGGSWDLRTNYADWVASKRFHPGDELVFKYPVGQHDVLEVTKEAFDSCTASNAIATHTNGNDIIRLTAPGTRYFLCSIGTHCANGMKIQVNVVPGATSMAPAGAPGSSPSTPSTPGSSASTIKGTAAGFGLAAVILAAGLMA</sequence>
<dbReference type="InterPro" id="IPR003245">
    <property type="entry name" value="Phytocyanin_dom"/>
</dbReference>
<dbReference type="InterPro" id="IPR028871">
    <property type="entry name" value="BlueCu_1_BS"/>
</dbReference>
<reference evidence="7" key="1">
    <citation type="journal article" date="2018" name="DNA Res.">
        <title>Multiple hybrid de novo genome assembly of finger millet, an orphan allotetraploid crop.</title>
        <authorList>
            <person name="Hatakeyama M."/>
            <person name="Aluri S."/>
            <person name="Balachadran M.T."/>
            <person name="Sivarajan S.R."/>
            <person name="Patrignani A."/>
            <person name="Gruter S."/>
            <person name="Poveda L."/>
            <person name="Shimizu-Inatsugi R."/>
            <person name="Baeten J."/>
            <person name="Francoijs K.J."/>
            <person name="Nataraja K.N."/>
            <person name="Reddy Y.A.N."/>
            <person name="Phadnis S."/>
            <person name="Ravikumar R.L."/>
            <person name="Schlapbach R."/>
            <person name="Sreeman S.M."/>
            <person name="Shimizu K.K."/>
        </authorList>
    </citation>
    <scope>NUCLEOTIDE SEQUENCE</scope>
</reference>
<dbReference type="PROSITE" id="PS00196">
    <property type="entry name" value="COPPER_BLUE"/>
    <property type="match status" value="1"/>
</dbReference>